<dbReference type="OrthoDB" id="2122308at2759"/>
<dbReference type="EMBL" id="MCFE01000049">
    <property type="protein sequence ID" value="ORY03199.1"/>
    <property type="molecule type" value="Genomic_DNA"/>
</dbReference>
<evidence type="ECO:0000313" key="3">
    <source>
        <dbReference type="Proteomes" id="UP000193498"/>
    </source>
</evidence>
<dbReference type="Proteomes" id="UP000193498">
    <property type="component" value="Unassembled WGS sequence"/>
</dbReference>
<name>A0A1Y1YZ21_9FUNG</name>
<evidence type="ECO:0000313" key="2">
    <source>
        <dbReference type="EMBL" id="ORY03199.1"/>
    </source>
</evidence>
<dbReference type="InParanoid" id="A0A1Y1YZ21"/>
<evidence type="ECO:0008006" key="4">
    <source>
        <dbReference type="Google" id="ProtNLM"/>
    </source>
</evidence>
<accession>A0A1Y1YZ21</accession>
<feature type="compositionally biased region" description="Polar residues" evidence="1">
    <location>
        <begin position="1"/>
        <end position="11"/>
    </location>
</feature>
<comment type="caution">
    <text evidence="2">The sequence shown here is derived from an EMBL/GenBank/DDBJ whole genome shotgun (WGS) entry which is preliminary data.</text>
</comment>
<protein>
    <recommendedName>
        <fullName evidence="4">Hyaluronan/mRNA-binding protein domain-containing protein</fullName>
    </recommendedName>
</protein>
<proteinExistence type="predicted"/>
<reference evidence="2 3" key="1">
    <citation type="submission" date="2016-07" db="EMBL/GenBank/DDBJ databases">
        <title>Pervasive Adenine N6-methylation of Active Genes in Fungi.</title>
        <authorList>
            <consortium name="DOE Joint Genome Institute"/>
            <person name="Mondo S.J."/>
            <person name="Dannebaum R.O."/>
            <person name="Kuo R.C."/>
            <person name="Labutti K."/>
            <person name="Haridas S."/>
            <person name="Kuo A."/>
            <person name="Salamov A."/>
            <person name="Ahrendt S.R."/>
            <person name="Lipzen A."/>
            <person name="Sullivan W."/>
            <person name="Andreopoulos W.B."/>
            <person name="Clum A."/>
            <person name="Lindquist E."/>
            <person name="Daum C."/>
            <person name="Ramamoorthy G.K."/>
            <person name="Gryganskyi A."/>
            <person name="Culley D."/>
            <person name="Magnuson J.K."/>
            <person name="James T.Y."/>
            <person name="O'Malley M.A."/>
            <person name="Stajich J.E."/>
            <person name="Spatafora J.W."/>
            <person name="Visel A."/>
            <person name="Grigoriev I.V."/>
        </authorList>
    </citation>
    <scope>NUCLEOTIDE SEQUENCE [LARGE SCALE GENOMIC DNA]</scope>
    <source>
        <strain evidence="2 3">CBS 931.73</strain>
    </source>
</reference>
<evidence type="ECO:0000256" key="1">
    <source>
        <dbReference type="SAM" id="MobiDB-lite"/>
    </source>
</evidence>
<keyword evidence="3" id="KW-1185">Reference proteome</keyword>
<gene>
    <name evidence="2" type="ORF">K493DRAFT_311824</name>
</gene>
<sequence>MTRTKSSTSFAALTGERHFNRSGYQDPRGLPKKEGAGGYNWGRPTDEIAAIGDLDAFANSYPWEEYDEQPTRRRSSEAKINTMDSKVFESLHGH</sequence>
<feature type="region of interest" description="Disordered" evidence="1">
    <location>
        <begin position="1"/>
        <end position="41"/>
    </location>
</feature>
<dbReference type="AlphaFoldDB" id="A0A1Y1YZ21"/>
<organism evidence="2 3">
    <name type="scientific">Basidiobolus meristosporus CBS 931.73</name>
    <dbReference type="NCBI Taxonomy" id="1314790"/>
    <lineage>
        <taxon>Eukaryota</taxon>
        <taxon>Fungi</taxon>
        <taxon>Fungi incertae sedis</taxon>
        <taxon>Zoopagomycota</taxon>
        <taxon>Entomophthoromycotina</taxon>
        <taxon>Basidiobolomycetes</taxon>
        <taxon>Basidiobolales</taxon>
        <taxon>Basidiobolaceae</taxon>
        <taxon>Basidiobolus</taxon>
    </lineage>
</organism>
<feature type="region of interest" description="Disordered" evidence="1">
    <location>
        <begin position="65"/>
        <end position="94"/>
    </location>
</feature>